<dbReference type="KEGG" id="pacs:FAZ98_02720"/>
<evidence type="ECO:0000256" key="4">
    <source>
        <dbReference type="ARBA" id="ARBA00023163"/>
    </source>
</evidence>
<dbReference type="Pfam" id="PF00126">
    <property type="entry name" value="HTH_1"/>
    <property type="match status" value="1"/>
</dbReference>
<dbReference type="OrthoDB" id="9080054at2"/>
<accession>A0A7Z2GFA5</accession>
<dbReference type="InterPro" id="IPR000847">
    <property type="entry name" value="LysR_HTH_N"/>
</dbReference>
<protein>
    <submittedName>
        <fullName evidence="7">LysR family transcriptional regulator</fullName>
    </submittedName>
</protein>
<keyword evidence="8" id="KW-1185">Reference proteome</keyword>
<dbReference type="SUPFAM" id="SSF46785">
    <property type="entry name" value="Winged helix' DNA-binding domain"/>
    <property type="match status" value="1"/>
</dbReference>
<evidence type="ECO:0000256" key="3">
    <source>
        <dbReference type="ARBA" id="ARBA00023125"/>
    </source>
</evidence>
<sequence length="377" mass="40678">MNQIHAMRVFVTVVDSQSFRRAAQQLDVSNALVTRSVAMLEAHLHTRLINRTTRNLSLTEAGLRYLEGCRCVLEELDHLESTLAQTETEPGGTLRVVASGALTLASLTPLIEGYKRRYPHVLVRLTLAEREVDLVEDGFDVGIVETWPEGASDTHDARATQGTHGMHGTHGIRGMSGANRKSAVGGMNGTSGSPALVERALGRTAFVPCASPAWLAEHGEPRTPEQLALHAAVALPPEERSATWRFARAGEPAQTGATVTLEPGYEVNNLLMVRLAALAGMGVAIVPAPLVADDIARGALRRLLPDYEIDDPEARTSIVWPSRQYLPAKTRRFVDYALEHFTQHEREPAIDGAALSSPALPAARLAMDTALQAMSGS</sequence>
<proteinExistence type="inferred from homology"/>
<dbReference type="AlphaFoldDB" id="A0A7Z2GFA5"/>
<dbReference type="GO" id="GO:0003700">
    <property type="term" value="F:DNA-binding transcription factor activity"/>
    <property type="evidence" value="ECO:0007669"/>
    <property type="project" value="InterPro"/>
</dbReference>
<dbReference type="InterPro" id="IPR036388">
    <property type="entry name" value="WH-like_DNA-bd_sf"/>
</dbReference>
<dbReference type="Gene3D" id="3.40.190.10">
    <property type="entry name" value="Periplasmic binding protein-like II"/>
    <property type="match status" value="3"/>
</dbReference>
<reference evidence="7 8" key="1">
    <citation type="submission" date="2019-12" db="EMBL/GenBank/DDBJ databases">
        <title>Paraburkholderia acidiphila 7Q-K02 sp. nov and Paraburkholderia acidisoli DHF22 sp. nov., two strains isolated from forest soil.</title>
        <authorList>
            <person name="Gao Z."/>
            <person name="Qiu L."/>
        </authorList>
    </citation>
    <scope>NUCLEOTIDE SEQUENCE [LARGE SCALE GENOMIC DNA]</scope>
    <source>
        <strain evidence="7 8">DHF22</strain>
    </source>
</reference>
<keyword evidence="3" id="KW-0238">DNA-binding</keyword>
<gene>
    <name evidence="7" type="ORF">FAZ98_02720</name>
</gene>
<dbReference type="InterPro" id="IPR036390">
    <property type="entry name" value="WH_DNA-bd_sf"/>
</dbReference>
<dbReference type="PANTHER" id="PTHR30537:SF5">
    <property type="entry name" value="HTH-TYPE TRANSCRIPTIONAL ACTIVATOR TTDR-RELATED"/>
    <property type="match status" value="1"/>
</dbReference>
<dbReference type="Pfam" id="PF03466">
    <property type="entry name" value="LysR_substrate"/>
    <property type="match status" value="2"/>
</dbReference>
<dbReference type="GO" id="GO:0003677">
    <property type="term" value="F:DNA binding"/>
    <property type="evidence" value="ECO:0007669"/>
    <property type="project" value="UniProtKB-KW"/>
</dbReference>
<evidence type="ECO:0000259" key="6">
    <source>
        <dbReference type="PROSITE" id="PS50931"/>
    </source>
</evidence>
<dbReference type="EMBL" id="CP046913">
    <property type="protein sequence ID" value="QGZ60737.1"/>
    <property type="molecule type" value="Genomic_DNA"/>
</dbReference>
<dbReference type="CDD" id="cd08422">
    <property type="entry name" value="PBP2_CrgA_like"/>
    <property type="match status" value="1"/>
</dbReference>
<dbReference type="RefSeq" id="WP_158948548.1">
    <property type="nucleotide sequence ID" value="NZ_CP046913.1"/>
</dbReference>
<organism evidence="7 8">
    <name type="scientific">Paraburkholderia acidisoli</name>
    <dbReference type="NCBI Taxonomy" id="2571748"/>
    <lineage>
        <taxon>Bacteria</taxon>
        <taxon>Pseudomonadati</taxon>
        <taxon>Pseudomonadota</taxon>
        <taxon>Betaproteobacteria</taxon>
        <taxon>Burkholderiales</taxon>
        <taxon>Burkholderiaceae</taxon>
        <taxon>Paraburkholderia</taxon>
    </lineage>
</organism>
<keyword evidence="2" id="KW-0805">Transcription regulation</keyword>
<evidence type="ECO:0000256" key="1">
    <source>
        <dbReference type="ARBA" id="ARBA00009437"/>
    </source>
</evidence>
<keyword evidence="4" id="KW-0804">Transcription</keyword>
<comment type="similarity">
    <text evidence="1">Belongs to the LysR transcriptional regulatory family.</text>
</comment>
<name>A0A7Z2GFA5_9BURK</name>
<evidence type="ECO:0000313" key="7">
    <source>
        <dbReference type="EMBL" id="QGZ60737.1"/>
    </source>
</evidence>
<feature type="region of interest" description="Disordered" evidence="5">
    <location>
        <begin position="161"/>
        <end position="187"/>
    </location>
</feature>
<dbReference type="InterPro" id="IPR005119">
    <property type="entry name" value="LysR_subst-bd"/>
</dbReference>
<dbReference type="InterPro" id="IPR058163">
    <property type="entry name" value="LysR-type_TF_proteobact-type"/>
</dbReference>
<dbReference type="PROSITE" id="PS50931">
    <property type="entry name" value="HTH_LYSR"/>
    <property type="match status" value="1"/>
</dbReference>
<dbReference type="Proteomes" id="UP000433577">
    <property type="component" value="Chromosome 1"/>
</dbReference>
<dbReference type="PANTHER" id="PTHR30537">
    <property type="entry name" value="HTH-TYPE TRANSCRIPTIONAL REGULATOR"/>
    <property type="match status" value="1"/>
</dbReference>
<evidence type="ECO:0000256" key="2">
    <source>
        <dbReference type="ARBA" id="ARBA00023015"/>
    </source>
</evidence>
<evidence type="ECO:0000313" key="8">
    <source>
        <dbReference type="Proteomes" id="UP000433577"/>
    </source>
</evidence>
<feature type="domain" description="HTH lysR-type" evidence="6">
    <location>
        <begin position="1"/>
        <end position="59"/>
    </location>
</feature>
<dbReference type="FunFam" id="1.10.10.10:FF:000001">
    <property type="entry name" value="LysR family transcriptional regulator"/>
    <property type="match status" value="1"/>
</dbReference>
<dbReference type="SUPFAM" id="SSF53850">
    <property type="entry name" value="Periplasmic binding protein-like II"/>
    <property type="match status" value="1"/>
</dbReference>
<dbReference type="Gene3D" id="1.10.10.10">
    <property type="entry name" value="Winged helix-like DNA-binding domain superfamily/Winged helix DNA-binding domain"/>
    <property type="match status" value="1"/>
</dbReference>
<evidence type="ECO:0000256" key="5">
    <source>
        <dbReference type="SAM" id="MobiDB-lite"/>
    </source>
</evidence>